<dbReference type="EMBL" id="CP045871">
    <property type="protein sequence ID" value="QGG80495.1"/>
    <property type="molecule type" value="Genomic_DNA"/>
</dbReference>
<name>A0A5Q2QHI9_9GAMM</name>
<organism evidence="1 2">
    <name type="scientific">Litorivicinus lipolyticus</name>
    <dbReference type="NCBI Taxonomy" id="418701"/>
    <lineage>
        <taxon>Bacteria</taxon>
        <taxon>Pseudomonadati</taxon>
        <taxon>Pseudomonadota</taxon>
        <taxon>Gammaproteobacteria</taxon>
        <taxon>Oceanospirillales</taxon>
        <taxon>Litorivicinaceae</taxon>
        <taxon>Litorivicinus</taxon>
    </lineage>
</organism>
<dbReference type="Proteomes" id="UP000388235">
    <property type="component" value="Chromosome"/>
</dbReference>
<dbReference type="KEGG" id="llp:GH975_07880"/>
<gene>
    <name evidence="1" type="ORF">GH975_07880</name>
</gene>
<evidence type="ECO:0000313" key="2">
    <source>
        <dbReference type="Proteomes" id="UP000388235"/>
    </source>
</evidence>
<dbReference type="AlphaFoldDB" id="A0A5Q2QHI9"/>
<dbReference type="OrthoDB" id="9813395at2"/>
<proteinExistence type="predicted"/>
<dbReference type="GO" id="GO:0097367">
    <property type="term" value="F:carbohydrate derivative binding"/>
    <property type="evidence" value="ECO:0007669"/>
    <property type="project" value="InterPro"/>
</dbReference>
<accession>A0A5Q2QHI9</accession>
<dbReference type="Gene3D" id="3.40.50.10490">
    <property type="entry name" value="Glucose-6-phosphate isomerase like protein, domain 1"/>
    <property type="match status" value="1"/>
</dbReference>
<dbReference type="GO" id="GO:1901135">
    <property type="term" value="P:carbohydrate derivative metabolic process"/>
    <property type="evidence" value="ECO:0007669"/>
    <property type="project" value="InterPro"/>
</dbReference>
<protein>
    <recommendedName>
        <fullName evidence="3">N-acetylmuramic acid 6-phosphate etherase</fullName>
    </recommendedName>
</protein>
<dbReference type="InterPro" id="IPR046348">
    <property type="entry name" value="SIS_dom_sf"/>
</dbReference>
<evidence type="ECO:0000313" key="1">
    <source>
        <dbReference type="EMBL" id="QGG80495.1"/>
    </source>
</evidence>
<evidence type="ECO:0008006" key="3">
    <source>
        <dbReference type="Google" id="ProtNLM"/>
    </source>
</evidence>
<keyword evidence="2" id="KW-1185">Reference proteome</keyword>
<dbReference type="SUPFAM" id="SSF53697">
    <property type="entry name" value="SIS domain"/>
    <property type="match status" value="1"/>
</dbReference>
<dbReference type="RefSeq" id="WP_153713999.1">
    <property type="nucleotide sequence ID" value="NZ_CP045871.1"/>
</dbReference>
<sequence>MKTEQFGAFPALEDQSTEAGLAIIIRAQADALSRLAKQTQGLATVIDAAVTRLRGTHGRLVYVGAGASGRIAVQDGVELWPTLAVDRARALLAQSGGSVKVAACLNTGLSLSEVDSRLRLAQGRLAGIID</sequence>
<reference evidence="1 2" key="1">
    <citation type="submission" date="2019-11" db="EMBL/GenBank/DDBJ databases">
        <authorList>
            <person name="Khan S.A."/>
            <person name="Jeon C.O."/>
            <person name="Chun B.H."/>
        </authorList>
    </citation>
    <scope>NUCLEOTIDE SEQUENCE [LARGE SCALE GENOMIC DNA]</scope>
    <source>
        <strain evidence="1 2">IMCC 1097</strain>
    </source>
</reference>